<name>A0A6C0I0S2_9ZZZZ</name>
<dbReference type="SUPFAM" id="SSF51283">
    <property type="entry name" value="dUTPase-like"/>
    <property type="match status" value="1"/>
</dbReference>
<feature type="domain" description="dUTPase-like" evidence="1">
    <location>
        <begin position="25"/>
        <end position="103"/>
    </location>
</feature>
<sequence>MYQLNIKLNSDLSPAIKSYYRQYAMKYEGDSGIDLPVPNDMNIYNNNLETINFGISCSMINLKENKQASYFLFPRSSISSTGLYLANSTGIIDSGYRGNIMAKIRYTPITNSITNSIAANKITIFNPFDVMHKLYLWLVSLFYSKKIFIKEGTRLFQICAPGLDGIKIKIVDSLDETDRGSRGFGSTGI</sequence>
<dbReference type="InterPro" id="IPR029054">
    <property type="entry name" value="dUTPase-like"/>
</dbReference>
<dbReference type="Gene3D" id="2.70.40.10">
    <property type="match status" value="1"/>
</dbReference>
<dbReference type="AlphaFoldDB" id="A0A6C0I0S2"/>
<feature type="domain" description="dUTPase-like" evidence="1">
    <location>
        <begin position="144"/>
        <end position="188"/>
    </location>
</feature>
<proteinExistence type="predicted"/>
<accession>A0A6C0I0S2</accession>
<dbReference type="InterPro" id="IPR036157">
    <property type="entry name" value="dUTPase-like_sf"/>
</dbReference>
<evidence type="ECO:0000259" key="1">
    <source>
        <dbReference type="Pfam" id="PF00692"/>
    </source>
</evidence>
<dbReference type="Pfam" id="PF00692">
    <property type="entry name" value="dUTPase"/>
    <property type="match status" value="2"/>
</dbReference>
<reference evidence="2" key="1">
    <citation type="journal article" date="2020" name="Nature">
        <title>Giant virus diversity and host interactions through global metagenomics.</title>
        <authorList>
            <person name="Schulz F."/>
            <person name="Roux S."/>
            <person name="Paez-Espino D."/>
            <person name="Jungbluth S."/>
            <person name="Walsh D.A."/>
            <person name="Denef V.J."/>
            <person name="McMahon K.D."/>
            <person name="Konstantinidis K.T."/>
            <person name="Eloe-Fadrosh E.A."/>
            <person name="Kyrpides N.C."/>
            <person name="Woyke T."/>
        </authorList>
    </citation>
    <scope>NUCLEOTIDE SEQUENCE</scope>
    <source>
        <strain evidence="2">GVMAG-M-3300023184-186</strain>
    </source>
</reference>
<protein>
    <recommendedName>
        <fullName evidence="1">dUTPase-like domain-containing protein</fullName>
    </recommendedName>
</protein>
<organism evidence="2">
    <name type="scientific">viral metagenome</name>
    <dbReference type="NCBI Taxonomy" id="1070528"/>
    <lineage>
        <taxon>unclassified sequences</taxon>
        <taxon>metagenomes</taxon>
        <taxon>organismal metagenomes</taxon>
    </lineage>
</organism>
<dbReference type="EMBL" id="MN740065">
    <property type="protein sequence ID" value="QHT86210.1"/>
    <property type="molecule type" value="Genomic_DNA"/>
</dbReference>
<evidence type="ECO:0000313" key="2">
    <source>
        <dbReference type="EMBL" id="QHT86210.1"/>
    </source>
</evidence>